<name>A0AA39Z9D6_9PEZI</name>
<sequence length="60" mass="6522">GVLGPLEDAAEVKDDCEPRWELAADDIELTRGDELLEEYAWGGCGKGKDGSLSFTYNGRC</sequence>
<evidence type="ECO:0000313" key="2">
    <source>
        <dbReference type="Proteomes" id="UP001174997"/>
    </source>
</evidence>
<evidence type="ECO:0000313" key="1">
    <source>
        <dbReference type="EMBL" id="KAK0666267.1"/>
    </source>
</evidence>
<keyword evidence="2" id="KW-1185">Reference proteome</keyword>
<protein>
    <submittedName>
        <fullName evidence="1">Uncharacterized protein</fullName>
    </submittedName>
</protein>
<dbReference type="EMBL" id="JAULSY010000091">
    <property type="protein sequence ID" value="KAK0666267.1"/>
    <property type="molecule type" value="Genomic_DNA"/>
</dbReference>
<reference evidence="1" key="1">
    <citation type="submission" date="2023-06" db="EMBL/GenBank/DDBJ databases">
        <title>Genome-scale phylogeny and comparative genomics of the fungal order Sordariales.</title>
        <authorList>
            <consortium name="Lawrence Berkeley National Laboratory"/>
            <person name="Hensen N."/>
            <person name="Bonometti L."/>
            <person name="Westerberg I."/>
            <person name="Brannstrom I.O."/>
            <person name="Guillou S."/>
            <person name="Cros-Aarteil S."/>
            <person name="Calhoun S."/>
            <person name="Haridas S."/>
            <person name="Kuo A."/>
            <person name="Mondo S."/>
            <person name="Pangilinan J."/>
            <person name="Riley R."/>
            <person name="Labutti K."/>
            <person name="Andreopoulos B."/>
            <person name="Lipzen A."/>
            <person name="Chen C."/>
            <person name="Yanf M."/>
            <person name="Daum C."/>
            <person name="Ng V."/>
            <person name="Clum A."/>
            <person name="Steindorff A."/>
            <person name="Ohm R."/>
            <person name="Martin F."/>
            <person name="Silar P."/>
            <person name="Natvig D."/>
            <person name="Lalanne C."/>
            <person name="Gautier V."/>
            <person name="Ament-Velasquez S.L."/>
            <person name="Kruys A."/>
            <person name="Hutchinson M.I."/>
            <person name="Powell A.J."/>
            <person name="Barry K."/>
            <person name="Miller A.N."/>
            <person name="Grigoriev I.V."/>
            <person name="Debuchy R."/>
            <person name="Gladieux P."/>
            <person name="Thoren M.H."/>
            <person name="Johannesson H."/>
        </authorList>
    </citation>
    <scope>NUCLEOTIDE SEQUENCE</scope>
    <source>
        <strain evidence="1">CBS 307.81</strain>
    </source>
</reference>
<dbReference type="Proteomes" id="UP001174997">
    <property type="component" value="Unassembled WGS sequence"/>
</dbReference>
<feature type="non-terminal residue" evidence="1">
    <location>
        <position position="1"/>
    </location>
</feature>
<gene>
    <name evidence="1" type="ORF">QBC41DRAFT_230899</name>
</gene>
<organism evidence="1 2">
    <name type="scientific">Cercophora samala</name>
    <dbReference type="NCBI Taxonomy" id="330535"/>
    <lineage>
        <taxon>Eukaryota</taxon>
        <taxon>Fungi</taxon>
        <taxon>Dikarya</taxon>
        <taxon>Ascomycota</taxon>
        <taxon>Pezizomycotina</taxon>
        <taxon>Sordariomycetes</taxon>
        <taxon>Sordariomycetidae</taxon>
        <taxon>Sordariales</taxon>
        <taxon>Lasiosphaeriaceae</taxon>
        <taxon>Cercophora</taxon>
    </lineage>
</organism>
<comment type="caution">
    <text evidence="1">The sequence shown here is derived from an EMBL/GenBank/DDBJ whole genome shotgun (WGS) entry which is preliminary data.</text>
</comment>
<accession>A0AA39Z9D6</accession>
<dbReference type="AlphaFoldDB" id="A0AA39Z9D6"/>
<proteinExistence type="predicted"/>